<dbReference type="EMBL" id="CP036426">
    <property type="protein sequence ID" value="QDV34086.1"/>
    <property type="molecule type" value="Genomic_DNA"/>
</dbReference>
<evidence type="ECO:0000256" key="1">
    <source>
        <dbReference type="SAM" id="MobiDB-lite"/>
    </source>
</evidence>
<dbReference type="KEGG" id="tpla:ElP_19680"/>
<protein>
    <submittedName>
        <fullName evidence="2">Uncharacterized protein</fullName>
    </submittedName>
</protein>
<gene>
    <name evidence="2" type="ORF">ElP_19680</name>
</gene>
<proteinExistence type="predicted"/>
<evidence type="ECO:0000313" key="2">
    <source>
        <dbReference type="EMBL" id="QDV34086.1"/>
    </source>
</evidence>
<evidence type="ECO:0000313" key="3">
    <source>
        <dbReference type="Proteomes" id="UP000317835"/>
    </source>
</evidence>
<reference evidence="2 3" key="1">
    <citation type="submission" date="2019-02" db="EMBL/GenBank/DDBJ databases">
        <title>Deep-cultivation of Planctomycetes and their phenomic and genomic characterization uncovers novel biology.</title>
        <authorList>
            <person name="Wiegand S."/>
            <person name="Jogler M."/>
            <person name="Boedeker C."/>
            <person name="Pinto D."/>
            <person name="Vollmers J."/>
            <person name="Rivas-Marin E."/>
            <person name="Kohn T."/>
            <person name="Peeters S.H."/>
            <person name="Heuer A."/>
            <person name="Rast P."/>
            <person name="Oberbeckmann S."/>
            <person name="Bunk B."/>
            <person name="Jeske O."/>
            <person name="Meyerdierks A."/>
            <person name="Storesund J.E."/>
            <person name="Kallscheuer N."/>
            <person name="Luecker S."/>
            <person name="Lage O.M."/>
            <person name="Pohl T."/>
            <person name="Merkel B.J."/>
            <person name="Hornburger P."/>
            <person name="Mueller R.-W."/>
            <person name="Bruemmer F."/>
            <person name="Labrenz M."/>
            <person name="Spormann A.M."/>
            <person name="Op den Camp H."/>
            <person name="Overmann J."/>
            <person name="Amann R."/>
            <person name="Jetten M.S.M."/>
            <person name="Mascher T."/>
            <person name="Medema M.H."/>
            <person name="Devos D.P."/>
            <person name="Kaster A.-K."/>
            <person name="Ovreas L."/>
            <person name="Rohde M."/>
            <person name="Galperin M.Y."/>
            <person name="Jogler C."/>
        </authorList>
    </citation>
    <scope>NUCLEOTIDE SEQUENCE [LARGE SCALE GENOMIC DNA]</scope>
    <source>
        <strain evidence="2 3">ElP</strain>
    </source>
</reference>
<sequence length="55" mass="5654">MDNPNLRPPSHPGRWPRETAPAPAPAVPGGSPSVTRGRAVRPIDLEGGAVDGTFA</sequence>
<keyword evidence="3" id="KW-1185">Reference proteome</keyword>
<dbReference type="AlphaFoldDB" id="A0A518GZT5"/>
<organism evidence="2 3">
    <name type="scientific">Tautonia plasticadhaerens</name>
    <dbReference type="NCBI Taxonomy" id="2527974"/>
    <lineage>
        <taxon>Bacteria</taxon>
        <taxon>Pseudomonadati</taxon>
        <taxon>Planctomycetota</taxon>
        <taxon>Planctomycetia</taxon>
        <taxon>Isosphaerales</taxon>
        <taxon>Isosphaeraceae</taxon>
        <taxon>Tautonia</taxon>
    </lineage>
</organism>
<name>A0A518GZT5_9BACT</name>
<dbReference type="Proteomes" id="UP000317835">
    <property type="component" value="Chromosome"/>
</dbReference>
<feature type="region of interest" description="Disordered" evidence="1">
    <location>
        <begin position="1"/>
        <end position="55"/>
    </location>
</feature>
<feature type="compositionally biased region" description="Pro residues" evidence="1">
    <location>
        <begin position="1"/>
        <end position="11"/>
    </location>
</feature>
<accession>A0A518GZT5</accession>